<dbReference type="SUPFAM" id="SSF53067">
    <property type="entry name" value="Actin-like ATPase domain"/>
    <property type="match status" value="2"/>
</dbReference>
<dbReference type="PANTHER" id="PTHR43095">
    <property type="entry name" value="SUGAR KINASE"/>
    <property type="match status" value="1"/>
</dbReference>
<organism evidence="6 7">
    <name type="scientific">Blautia intestinalis</name>
    <dbReference type="NCBI Taxonomy" id="2763028"/>
    <lineage>
        <taxon>Bacteria</taxon>
        <taxon>Bacillati</taxon>
        <taxon>Bacillota</taxon>
        <taxon>Clostridia</taxon>
        <taxon>Lachnospirales</taxon>
        <taxon>Lachnospiraceae</taxon>
        <taxon>Blautia</taxon>
    </lineage>
</organism>
<sequence>MLFAGIDVGTSGCKMLVYDLDGNIIYQSSRKYQEEGSGGHRELNPEVVISKVKEVLKDVAGDCIEGITAMAVTSLGESVVCLDKNNKVLANSMLTGDDRGISETQEIIKILGADRIFETTGLPPNELYGLPKYMWLNRNTNAIKDAAAILYYEDFVGYILTGQRKVSYSSAARSMAFDIRKFEWSEEFLKLAGIRKEQMSEPVPPCTVIGTILPEMAEELGLNQDLKIVAGGHDQTCAALGSGLFMPEDGECGMGTCEFMFTMLPRAMMTPYMKKNDFTCIPYVFPDTYLSSIEVTTCGALKNWARDSIFQDIYRKCQEEGRNFFQYMDELARNVKTDVMVLPQFGSAGNPDLSMDAKGTITGLTIHTRPEELYKGILEGMAFQMYLAYERMQELGITMHRIAVTGGGAASELTLQIRADVFGMEVYSLESAEAGTLGCMLMAATAVKAYPSMQEGIKRAVKSKKKYVPETDMTNYYKNKFERYKRFYEVMHDFH</sequence>
<comment type="similarity">
    <text evidence="1">Belongs to the FGGY kinase family.</text>
</comment>
<dbReference type="EMBL" id="JACOQE010000005">
    <property type="protein sequence ID" value="MBC5740715.1"/>
    <property type="molecule type" value="Genomic_DNA"/>
</dbReference>
<dbReference type="InterPro" id="IPR050406">
    <property type="entry name" value="FGGY_Carb_Kinase"/>
</dbReference>
<dbReference type="InterPro" id="IPR043129">
    <property type="entry name" value="ATPase_NBD"/>
</dbReference>
<gene>
    <name evidence="6" type="ORF">H8Z79_09675</name>
</gene>
<dbReference type="InterPro" id="IPR018485">
    <property type="entry name" value="FGGY_C"/>
</dbReference>
<dbReference type="InterPro" id="IPR018484">
    <property type="entry name" value="FGGY_N"/>
</dbReference>
<dbReference type="Pfam" id="PF00370">
    <property type="entry name" value="FGGY_N"/>
    <property type="match status" value="1"/>
</dbReference>
<reference evidence="6 7" key="1">
    <citation type="submission" date="2020-08" db="EMBL/GenBank/DDBJ databases">
        <title>Genome public.</title>
        <authorList>
            <person name="Liu C."/>
            <person name="Sun Q."/>
        </authorList>
    </citation>
    <scope>NUCLEOTIDE SEQUENCE [LARGE SCALE GENOMIC DNA]</scope>
    <source>
        <strain evidence="6 7">27-44</strain>
    </source>
</reference>
<evidence type="ECO:0000259" key="5">
    <source>
        <dbReference type="Pfam" id="PF02782"/>
    </source>
</evidence>
<name>A0ABR7I2I7_9FIRM</name>
<dbReference type="PIRSF" id="PIRSF000538">
    <property type="entry name" value="GlpK"/>
    <property type="match status" value="1"/>
</dbReference>
<comment type="caution">
    <text evidence="6">The sequence shown here is derived from an EMBL/GenBank/DDBJ whole genome shotgun (WGS) entry which is preliminary data.</text>
</comment>
<evidence type="ECO:0000256" key="2">
    <source>
        <dbReference type="ARBA" id="ARBA00022679"/>
    </source>
</evidence>
<dbReference type="Pfam" id="PF02782">
    <property type="entry name" value="FGGY_C"/>
    <property type="match status" value="1"/>
</dbReference>
<keyword evidence="7" id="KW-1185">Reference proteome</keyword>
<dbReference type="CDD" id="cd07773">
    <property type="entry name" value="ASKHA_NBD_FGGY_FK"/>
    <property type="match status" value="1"/>
</dbReference>
<protein>
    <recommendedName>
        <fullName evidence="8">Carbohydrate kinase</fullName>
    </recommendedName>
</protein>
<proteinExistence type="inferred from homology"/>
<feature type="domain" description="Carbohydrate kinase FGGY C-terminal" evidence="5">
    <location>
        <begin position="254"/>
        <end position="446"/>
    </location>
</feature>
<evidence type="ECO:0000256" key="1">
    <source>
        <dbReference type="ARBA" id="ARBA00009156"/>
    </source>
</evidence>
<evidence type="ECO:0008006" key="8">
    <source>
        <dbReference type="Google" id="ProtNLM"/>
    </source>
</evidence>
<evidence type="ECO:0000259" key="4">
    <source>
        <dbReference type="Pfam" id="PF00370"/>
    </source>
</evidence>
<evidence type="ECO:0000313" key="6">
    <source>
        <dbReference type="EMBL" id="MBC5740715.1"/>
    </source>
</evidence>
<dbReference type="Proteomes" id="UP000633936">
    <property type="component" value="Unassembled WGS sequence"/>
</dbReference>
<keyword evidence="2" id="KW-0808">Transferase</keyword>
<dbReference type="InterPro" id="IPR000577">
    <property type="entry name" value="Carb_kinase_FGGY"/>
</dbReference>
<keyword evidence="3" id="KW-0418">Kinase</keyword>
<accession>A0ABR7I2I7</accession>
<evidence type="ECO:0000256" key="3">
    <source>
        <dbReference type="ARBA" id="ARBA00022777"/>
    </source>
</evidence>
<evidence type="ECO:0000313" key="7">
    <source>
        <dbReference type="Proteomes" id="UP000633936"/>
    </source>
</evidence>
<dbReference type="Gene3D" id="3.30.420.40">
    <property type="match status" value="2"/>
</dbReference>
<feature type="domain" description="Carbohydrate kinase FGGY N-terminal" evidence="4">
    <location>
        <begin position="4"/>
        <end position="241"/>
    </location>
</feature>